<name>A0ABU7WIG5_9GAMM</name>
<gene>
    <name evidence="1" type="ORF">V3391_14345</name>
</gene>
<dbReference type="SUPFAM" id="SSF48452">
    <property type="entry name" value="TPR-like"/>
    <property type="match status" value="1"/>
</dbReference>
<keyword evidence="2" id="KW-1185">Reference proteome</keyword>
<dbReference type="Proteomes" id="UP001358324">
    <property type="component" value="Unassembled WGS sequence"/>
</dbReference>
<protein>
    <recommendedName>
        <fullName evidence="3">Tetratricopeptide repeat protein</fullName>
    </recommendedName>
</protein>
<organism evidence="1 2">
    <name type="scientific">Luteimonas flava</name>
    <dbReference type="NCBI Taxonomy" id="3115822"/>
    <lineage>
        <taxon>Bacteria</taxon>
        <taxon>Pseudomonadati</taxon>
        <taxon>Pseudomonadota</taxon>
        <taxon>Gammaproteobacteria</taxon>
        <taxon>Lysobacterales</taxon>
        <taxon>Lysobacteraceae</taxon>
        <taxon>Luteimonas</taxon>
    </lineage>
</organism>
<evidence type="ECO:0008006" key="3">
    <source>
        <dbReference type="Google" id="ProtNLM"/>
    </source>
</evidence>
<reference evidence="1 2" key="1">
    <citation type="submission" date="2024-01" db="EMBL/GenBank/DDBJ databases">
        <title>Novel species of the genus Luteimonas isolated from rivers.</title>
        <authorList>
            <person name="Lu H."/>
        </authorList>
    </citation>
    <scope>NUCLEOTIDE SEQUENCE [LARGE SCALE GENOMIC DNA]</scope>
    <source>
        <strain evidence="1 2">SMYT11W</strain>
    </source>
</reference>
<evidence type="ECO:0000313" key="1">
    <source>
        <dbReference type="EMBL" id="MEF3083390.1"/>
    </source>
</evidence>
<dbReference type="InterPro" id="IPR011990">
    <property type="entry name" value="TPR-like_helical_dom_sf"/>
</dbReference>
<dbReference type="Gene3D" id="1.25.40.10">
    <property type="entry name" value="Tetratricopeptide repeat domain"/>
    <property type="match status" value="1"/>
</dbReference>
<proteinExistence type="predicted"/>
<accession>A0ABU7WIG5</accession>
<sequence>MPALAPAAEPAAPVAAVRDQWAQAAYVTPKAQRGAALVALAGRSEALVAARPRDPDALIWDGIVRSSLAGERGGLGALSLVKQAKRDFEAAIALDDTALGGAAHTSLGALYYQVPGWPVGFGDDAKAREHLQRALAIDATDIDANYFYGDFLRDQGDWSGAAAAFEKAIAAPARAGREVADRGRRAEATRKLAEVRRHLASR</sequence>
<comment type="caution">
    <text evidence="1">The sequence shown here is derived from an EMBL/GenBank/DDBJ whole genome shotgun (WGS) entry which is preliminary data.</text>
</comment>
<evidence type="ECO:0000313" key="2">
    <source>
        <dbReference type="Proteomes" id="UP001358324"/>
    </source>
</evidence>
<dbReference type="EMBL" id="JAZHBM010000003">
    <property type="protein sequence ID" value="MEF3083390.1"/>
    <property type="molecule type" value="Genomic_DNA"/>
</dbReference>